<evidence type="ECO:0000313" key="3">
    <source>
        <dbReference type="Proteomes" id="UP000317650"/>
    </source>
</evidence>
<gene>
    <name evidence="2" type="ORF">C4D60_Mb01t02700</name>
</gene>
<dbReference type="Proteomes" id="UP000317650">
    <property type="component" value="Chromosome 1"/>
</dbReference>
<reference evidence="2 3" key="1">
    <citation type="journal article" date="2019" name="Nat. Plants">
        <title>Genome sequencing of Musa balbisiana reveals subgenome evolution and function divergence in polyploid bananas.</title>
        <authorList>
            <person name="Yao X."/>
        </authorList>
    </citation>
    <scope>NUCLEOTIDE SEQUENCE [LARGE SCALE GENOMIC DNA]</scope>
    <source>
        <strain evidence="3">cv. DH-PKW</strain>
        <tissue evidence="2">Leaves</tissue>
    </source>
</reference>
<accession>A0A4S8JKN8</accession>
<comment type="caution">
    <text evidence="2">The sequence shown here is derived from an EMBL/GenBank/DDBJ whole genome shotgun (WGS) entry which is preliminary data.</text>
</comment>
<protein>
    <submittedName>
        <fullName evidence="2">Uncharacterized protein</fullName>
    </submittedName>
</protein>
<dbReference type="STRING" id="52838.A0A4S8JKN8"/>
<evidence type="ECO:0000256" key="1">
    <source>
        <dbReference type="SAM" id="MobiDB-lite"/>
    </source>
</evidence>
<dbReference type="Pfam" id="PF04788">
    <property type="entry name" value="DUF620"/>
    <property type="match status" value="2"/>
</dbReference>
<organism evidence="2 3">
    <name type="scientific">Musa balbisiana</name>
    <name type="common">Banana</name>
    <dbReference type="NCBI Taxonomy" id="52838"/>
    <lineage>
        <taxon>Eukaryota</taxon>
        <taxon>Viridiplantae</taxon>
        <taxon>Streptophyta</taxon>
        <taxon>Embryophyta</taxon>
        <taxon>Tracheophyta</taxon>
        <taxon>Spermatophyta</taxon>
        <taxon>Magnoliopsida</taxon>
        <taxon>Liliopsida</taxon>
        <taxon>Zingiberales</taxon>
        <taxon>Musaceae</taxon>
        <taxon>Musa</taxon>
    </lineage>
</organism>
<dbReference type="AlphaFoldDB" id="A0A4S8JKN8"/>
<name>A0A4S8JKN8_MUSBA</name>
<keyword evidence="3" id="KW-1185">Reference proteome</keyword>
<evidence type="ECO:0000313" key="2">
    <source>
        <dbReference type="EMBL" id="THU62209.1"/>
    </source>
</evidence>
<dbReference type="PANTHER" id="PTHR31300:SF3">
    <property type="entry name" value="GB|AAD30234.1"/>
    <property type="match status" value="1"/>
</dbReference>
<proteinExistence type="predicted"/>
<sequence length="393" mass="43847">MARLAPLSEEPISEEESRSTARRIHSFHNWIKSHLPMLSNKRNDLKILLSVLGCPLSPLSVCPKQPRDVTSSAQYIIQQFRATTGCSKRERTAKSMYASGRVRMEMAQEHGVSSSGSASKGHHKGCFVVWQMVPDMWLVEFAVSGHQIAAGSDGKVAWRRTPWLGAHAARGGVRPLRRALQATLHYHCHCGQTCSVFSYIAVSTCIESLQLCSLLDADRVPQGLDPETIAAVFSPAQHIGEKHIGDEECFVLELVVDDSVLSSWSDSTAEIIKHRMLGFFSQRSGLLVRLEDSQLTRIQSPGAEAMYWETTMVSCMEDYRRADGLMIAHSGRSVAHLLRFGLGVREHRVSTQMEERWTIDDVLFNVPGLAADCFIPPEEVRRSCFYDIPIGDH</sequence>
<feature type="region of interest" description="Disordered" evidence="1">
    <location>
        <begin position="1"/>
        <end position="20"/>
    </location>
</feature>
<dbReference type="EMBL" id="PYDT01000004">
    <property type="protein sequence ID" value="THU62209.1"/>
    <property type="molecule type" value="Genomic_DNA"/>
</dbReference>
<dbReference type="InterPro" id="IPR006873">
    <property type="entry name" value="DUF620"/>
</dbReference>
<dbReference type="PANTHER" id="PTHR31300">
    <property type="entry name" value="LIPASE"/>
    <property type="match status" value="1"/>
</dbReference>